<evidence type="ECO:0000313" key="3">
    <source>
        <dbReference type="EMBL" id="CUN35960.1"/>
    </source>
</evidence>
<dbReference type="PANTHER" id="PTHR43054">
    <property type="match status" value="1"/>
</dbReference>
<dbReference type="PANTHER" id="PTHR43054:SF1">
    <property type="entry name" value="SCYLLO-INOSITOL 2-DEHYDROGENASE (NADP(+)) IOLU"/>
    <property type="match status" value="1"/>
</dbReference>
<dbReference type="EMBL" id="CYYR01000001">
    <property type="protein sequence ID" value="CUN35960.1"/>
    <property type="molecule type" value="Genomic_DNA"/>
</dbReference>
<dbReference type="Proteomes" id="UP000266391">
    <property type="component" value="Unassembled WGS sequence"/>
</dbReference>
<dbReference type="Gene3D" id="3.30.360.10">
    <property type="entry name" value="Dihydrodipicolinate Reductase, domain 2"/>
    <property type="match status" value="1"/>
</dbReference>
<dbReference type="Pfam" id="PF01408">
    <property type="entry name" value="GFO_IDH_MocA"/>
    <property type="match status" value="1"/>
</dbReference>
<proteinExistence type="predicted"/>
<organism evidence="3 5">
    <name type="scientific">Roseburia inulinivorans</name>
    <dbReference type="NCBI Taxonomy" id="360807"/>
    <lineage>
        <taxon>Bacteria</taxon>
        <taxon>Bacillati</taxon>
        <taxon>Bacillota</taxon>
        <taxon>Clostridia</taxon>
        <taxon>Lachnospirales</taxon>
        <taxon>Lachnospiraceae</taxon>
        <taxon>Roseburia</taxon>
    </lineage>
</organism>
<reference evidence="3 5" key="1">
    <citation type="submission" date="2015-09" db="EMBL/GenBank/DDBJ databases">
        <authorList>
            <consortium name="Pathogen Informatics"/>
        </authorList>
    </citation>
    <scope>NUCLEOTIDE SEQUENCE [LARGE SCALE GENOMIC DNA]</scope>
    <source>
        <strain evidence="3 5">2789STDY5608835</strain>
    </source>
</reference>
<reference evidence="4 6" key="2">
    <citation type="submission" date="2018-08" db="EMBL/GenBank/DDBJ databases">
        <title>A genome reference for cultivated species of the human gut microbiota.</title>
        <authorList>
            <person name="Zou Y."/>
            <person name="Xue W."/>
            <person name="Luo G."/>
        </authorList>
    </citation>
    <scope>NUCLEOTIDE SEQUENCE [LARGE SCALE GENOMIC DNA]</scope>
    <source>
        <strain evidence="4 6">AM32-8LB</strain>
    </source>
</reference>
<dbReference type="InterPro" id="IPR055170">
    <property type="entry name" value="GFO_IDH_MocA-like_dom"/>
</dbReference>
<dbReference type="SUPFAM" id="SSF51735">
    <property type="entry name" value="NAD(P)-binding Rossmann-fold domains"/>
    <property type="match status" value="1"/>
</dbReference>
<dbReference type="EMBL" id="QSIQ01000011">
    <property type="protein sequence ID" value="RHD03570.1"/>
    <property type="molecule type" value="Genomic_DNA"/>
</dbReference>
<dbReference type="Proteomes" id="UP000095395">
    <property type="component" value="Unassembled WGS sequence"/>
</dbReference>
<sequence>MRIGTVGTGFITNYILDNIEKTDGISCHAVYSRNEDSARRLAEKYHIEKTYTDYERMLSDDSLNFIYIASPNSLHYSQTKSALEHGKNVICEKPFTATAAEAVELIRLAKENHLFLFEAITTLHQPGFHWVRKNISLLGSIKMISLTFCQYSSRYDSLISGKLPNVFNPEFAGGALMDINLYNIHFLVGLFGKPDRIEYFAGTHENGIDTHGILILQFGDIICQCSGSKNTTCENNVQIMGEKGYIHVSPGSSNCQNSRLILRDSECSFCQKETPWYYEIQELTKIVQSNDYERCYQLLENTEIVVDILEKARKSAHLSF</sequence>
<evidence type="ECO:0000259" key="2">
    <source>
        <dbReference type="Pfam" id="PF22725"/>
    </source>
</evidence>
<gene>
    <name evidence="3" type="primary">gfo</name>
    <name evidence="4" type="ORF">DW813_08900</name>
    <name evidence="3" type="ORF">ERS852392_00088</name>
</gene>
<keyword evidence="3" id="KW-0560">Oxidoreductase</keyword>
<dbReference type="AlphaFoldDB" id="A0A173WAA5"/>
<dbReference type="InterPro" id="IPR036291">
    <property type="entry name" value="NAD(P)-bd_dom_sf"/>
</dbReference>
<dbReference type="Gene3D" id="3.40.50.720">
    <property type="entry name" value="NAD(P)-binding Rossmann-like Domain"/>
    <property type="match status" value="1"/>
</dbReference>
<evidence type="ECO:0000313" key="6">
    <source>
        <dbReference type="Proteomes" id="UP000266391"/>
    </source>
</evidence>
<evidence type="ECO:0000313" key="4">
    <source>
        <dbReference type="EMBL" id="RHD03570.1"/>
    </source>
</evidence>
<dbReference type="RefSeq" id="WP_055300764.1">
    <property type="nucleotide sequence ID" value="NZ_CYYR01000001.1"/>
</dbReference>
<dbReference type="InterPro" id="IPR000683">
    <property type="entry name" value="Gfo/Idh/MocA-like_OxRdtase_N"/>
</dbReference>
<evidence type="ECO:0000259" key="1">
    <source>
        <dbReference type="Pfam" id="PF01408"/>
    </source>
</evidence>
<dbReference type="SUPFAM" id="SSF55347">
    <property type="entry name" value="Glyceraldehyde-3-phosphate dehydrogenase-like, C-terminal domain"/>
    <property type="match status" value="1"/>
</dbReference>
<name>A0A173WAA5_9FIRM</name>
<protein>
    <submittedName>
        <fullName evidence="4">Gfo/Idh/MocA family oxidoreductase</fullName>
    </submittedName>
    <submittedName>
        <fullName evidence="3">Glucose--fructose oxidoreductase</fullName>
        <ecNumber evidence="3">1.1.99.28</ecNumber>
    </submittedName>
</protein>
<dbReference type="Pfam" id="PF22725">
    <property type="entry name" value="GFO_IDH_MocA_C3"/>
    <property type="match status" value="1"/>
</dbReference>
<accession>A0A173WAA5</accession>
<feature type="domain" description="GFO/IDH/MocA-like oxidoreductase" evidence="2">
    <location>
        <begin position="138"/>
        <end position="246"/>
    </location>
</feature>
<dbReference type="EC" id="1.1.99.28" evidence="3"/>
<feature type="domain" description="Gfo/Idh/MocA-like oxidoreductase N-terminal" evidence="1">
    <location>
        <begin position="1"/>
        <end position="116"/>
    </location>
</feature>
<dbReference type="GO" id="GO:0000166">
    <property type="term" value="F:nucleotide binding"/>
    <property type="evidence" value="ECO:0007669"/>
    <property type="project" value="InterPro"/>
</dbReference>
<dbReference type="GO" id="GO:0047061">
    <property type="term" value="F:glucose-fructose oxidoreductase activity"/>
    <property type="evidence" value="ECO:0007669"/>
    <property type="project" value="UniProtKB-EC"/>
</dbReference>
<evidence type="ECO:0000313" key="5">
    <source>
        <dbReference type="Proteomes" id="UP000095395"/>
    </source>
</evidence>